<dbReference type="CDD" id="cd00077">
    <property type="entry name" value="HDc"/>
    <property type="match status" value="1"/>
</dbReference>
<dbReference type="SMART" id="SM00471">
    <property type="entry name" value="HDc"/>
    <property type="match status" value="1"/>
</dbReference>
<dbReference type="Pfam" id="PF01966">
    <property type="entry name" value="HD"/>
    <property type="match status" value="1"/>
</dbReference>
<dbReference type="Gene3D" id="3.30.70.2760">
    <property type="match status" value="1"/>
</dbReference>
<sequence length="398" mass="45318">MAKPKTIADPIHGRVTLSALCVQVIDTPEFQRLRDIKQLGMCAKVFPGATHTRFEHSVGVAHLAKKLITALLQKHPAYAAKLPRNIVQLIELAGLCHDLGHGPFSHMFDEIARDLYPAPCPRAADRRRHEHRSTLLLKHIVEKYDLALSGADVGIVCDFIDPPERDEDRLLPHRFLYSIVSNPSTGIDVDKFDYIKRDSHYTRYTSGVQLDRLIYSMRIIDGEVCFPLKTAFEIYDLFWTRYRLHHEVYQHRVVHAINLMIGDCLRGATKKLRIFDAIFDIGRFGRLSDAVLALVRADATLVDSNNLLDCVDTRDLYCLVSEAPYVDGQPVPADEDERRHIPAITRVVNMGYGADPVANVWFFRDDDPETKFHLANGDVSFLRPATFDDKKIRTFFRG</sequence>
<dbReference type="InterPro" id="IPR003607">
    <property type="entry name" value="HD/PDEase_dom"/>
</dbReference>
<dbReference type="EMBL" id="MK500335">
    <property type="protein sequence ID" value="QBK86746.1"/>
    <property type="molecule type" value="Genomic_DNA"/>
</dbReference>
<evidence type="ECO:0000313" key="2">
    <source>
        <dbReference type="EMBL" id="QBK86746.1"/>
    </source>
</evidence>
<evidence type="ECO:0000259" key="1">
    <source>
        <dbReference type="PROSITE" id="PS51831"/>
    </source>
</evidence>
<dbReference type="InterPro" id="IPR050135">
    <property type="entry name" value="dGTPase-like"/>
</dbReference>
<protein>
    <submittedName>
        <fullName evidence="2">HD domain protein</fullName>
    </submittedName>
</protein>
<dbReference type="SUPFAM" id="SSF109604">
    <property type="entry name" value="HD-domain/PDEase-like"/>
    <property type="match status" value="1"/>
</dbReference>
<dbReference type="PROSITE" id="PS51831">
    <property type="entry name" value="HD"/>
    <property type="match status" value="1"/>
</dbReference>
<dbReference type="GO" id="GO:0008832">
    <property type="term" value="F:dGTPase activity"/>
    <property type="evidence" value="ECO:0007669"/>
    <property type="project" value="TreeGrafter"/>
</dbReference>
<feature type="domain" description="HD" evidence="1">
    <location>
        <begin position="53"/>
        <end position="195"/>
    </location>
</feature>
<dbReference type="InterPro" id="IPR006674">
    <property type="entry name" value="HD_domain"/>
</dbReference>
<organism evidence="2">
    <name type="scientific">Marseillevirus LCMAC103</name>
    <dbReference type="NCBI Taxonomy" id="2506604"/>
    <lineage>
        <taxon>Viruses</taxon>
        <taxon>Varidnaviria</taxon>
        <taxon>Bamfordvirae</taxon>
        <taxon>Nucleocytoviricota</taxon>
        <taxon>Megaviricetes</taxon>
        <taxon>Pimascovirales</taxon>
        <taxon>Pimascovirales incertae sedis</taxon>
        <taxon>Marseilleviridae</taxon>
    </lineage>
</organism>
<reference evidence="2" key="1">
    <citation type="journal article" date="2019" name="MBio">
        <title>Virus Genomes from Deep Sea Sediments Expand the Ocean Megavirome and Support Independent Origins of Viral Gigantism.</title>
        <authorList>
            <person name="Backstrom D."/>
            <person name="Yutin N."/>
            <person name="Jorgensen S.L."/>
            <person name="Dharamshi J."/>
            <person name="Homa F."/>
            <person name="Zaremba-Niedwiedzka K."/>
            <person name="Spang A."/>
            <person name="Wolf Y.I."/>
            <person name="Koonin E.V."/>
            <person name="Ettema T.J."/>
        </authorList>
    </citation>
    <scope>NUCLEOTIDE SEQUENCE</scope>
</reference>
<name>A0A481YW57_9VIRU</name>
<dbReference type="PANTHER" id="PTHR11373:SF4">
    <property type="entry name" value="DEOXYNUCLEOSIDE TRIPHOSPHATE TRIPHOSPHOHYDROLASE SAMHD1"/>
    <property type="match status" value="1"/>
</dbReference>
<dbReference type="GO" id="GO:0006203">
    <property type="term" value="P:dGTP catabolic process"/>
    <property type="evidence" value="ECO:0007669"/>
    <property type="project" value="TreeGrafter"/>
</dbReference>
<gene>
    <name evidence="2" type="ORF">LCMAC103_00770</name>
</gene>
<dbReference type="PANTHER" id="PTHR11373">
    <property type="entry name" value="DEOXYNUCLEOSIDE TRIPHOSPHATE TRIPHOSPHOHYDROLASE"/>
    <property type="match status" value="1"/>
</dbReference>
<accession>A0A481YW57</accession>
<dbReference type="Gene3D" id="1.10.3210.10">
    <property type="entry name" value="Hypothetical protein af1432"/>
    <property type="match status" value="1"/>
</dbReference>
<proteinExistence type="predicted"/>